<protein>
    <submittedName>
        <fullName evidence="2">Uncharacterized protein</fullName>
    </submittedName>
</protein>
<feature type="region of interest" description="Disordered" evidence="1">
    <location>
        <begin position="1"/>
        <end position="61"/>
    </location>
</feature>
<evidence type="ECO:0000313" key="3">
    <source>
        <dbReference type="Proteomes" id="UP000002640"/>
    </source>
</evidence>
<gene>
    <name evidence="2" type="ORF">PHYSODRAFT_305824</name>
</gene>
<keyword evidence="3" id="KW-1185">Reference proteome</keyword>
<proteinExistence type="predicted"/>
<feature type="compositionally biased region" description="Low complexity" evidence="1">
    <location>
        <begin position="37"/>
        <end position="54"/>
    </location>
</feature>
<dbReference type="GeneID" id="20642608"/>
<dbReference type="AlphaFoldDB" id="G5A6S4"/>
<sequence length="388" mass="42351">MKNRRLSRSHFMSLLHLEPQDSESSTKPVVDSAVKTSGLPDSSSRTSSPNSESPAKPSQRKLFAYDHTRPEIPETNTNEQAIQIQLFKLLRSSKLFTGKKKLFIRIYSFAKCVCDGIWPKSESNLTLRWGAMKRAENRGASLKIKLRLPPGTIEQLKKQQYAAANDATNTALSVSMDPDLLIDAASSDDDASSIDNFNTEQVSCAAVPDHEARPASSETSLESSLTGGSSTREPASGASLGVLSRSVGENNATPSAASHPAFVMEQPPTMLTEDDIERFRTLANSIPQVSGKWGYLHNVFLKEHPDSQLSANALRCRLKDRRMRAPSTVEAAVQLTTPVGRKRSRATSCASCQKKRKRCGDMSVNPSCARASKPISSSIDSFFSTLSQ</sequence>
<dbReference type="KEGG" id="psoj:PHYSODRAFT_305824"/>
<evidence type="ECO:0000313" key="2">
    <source>
        <dbReference type="EMBL" id="EGZ09029.1"/>
    </source>
</evidence>
<dbReference type="EMBL" id="JH159160">
    <property type="protein sequence ID" value="EGZ09029.1"/>
    <property type="molecule type" value="Genomic_DNA"/>
</dbReference>
<accession>G5A6S4</accession>
<dbReference type="RefSeq" id="XP_009535662.1">
    <property type="nucleotide sequence ID" value="XM_009537367.1"/>
</dbReference>
<feature type="region of interest" description="Disordered" evidence="1">
    <location>
        <begin position="207"/>
        <end position="237"/>
    </location>
</feature>
<dbReference type="OMA" id="QNVAICE"/>
<feature type="compositionally biased region" description="Low complexity" evidence="1">
    <location>
        <begin position="216"/>
        <end position="230"/>
    </location>
</feature>
<evidence type="ECO:0000256" key="1">
    <source>
        <dbReference type="SAM" id="MobiDB-lite"/>
    </source>
</evidence>
<organism evidence="2 3">
    <name type="scientific">Phytophthora sojae (strain P6497)</name>
    <name type="common">Soybean stem and root rot agent</name>
    <name type="synonym">Phytophthora megasperma f. sp. glycines</name>
    <dbReference type="NCBI Taxonomy" id="1094619"/>
    <lineage>
        <taxon>Eukaryota</taxon>
        <taxon>Sar</taxon>
        <taxon>Stramenopiles</taxon>
        <taxon>Oomycota</taxon>
        <taxon>Peronosporomycetes</taxon>
        <taxon>Peronosporales</taxon>
        <taxon>Peronosporaceae</taxon>
        <taxon>Phytophthora</taxon>
    </lineage>
</organism>
<reference evidence="2 3" key="1">
    <citation type="journal article" date="2006" name="Science">
        <title>Phytophthora genome sequences uncover evolutionary origins and mechanisms of pathogenesis.</title>
        <authorList>
            <person name="Tyler B.M."/>
            <person name="Tripathy S."/>
            <person name="Zhang X."/>
            <person name="Dehal P."/>
            <person name="Jiang R.H."/>
            <person name="Aerts A."/>
            <person name="Arredondo F.D."/>
            <person name="Baxter L."/>
            <person name="Bensasson D."/>
            <person name="Beynon J.L."/>
            <person name="Chapman J."/>
            <person name="Damasceno C.M."/>
            <person name="Dorrance A.E."/>
            <person name="Dou D."/>
            <person name="Dickerman A.W."/>
            <person name="Dubchak I.L."/>
            <person name="Garbelotto M."/>
            <person name="Gijzen M."/>
            <person name="Gordon S.G."/>
            <person name="Govers F."/>
            <person name="Grunwald N.J."/>
            <person name="Huang W."/>
            <person name="Ivors K.L."/>
            <person name="Jones R.W."/>
            <person name="Kamoun S."/>
            <person name="Krampis K."/>
            <person name="Lamour K.H."/>
            <person name="Lee M.K."/>
            <person name="McDonald W.H."/>
            <person name="Medina M."/>
            <person name="Meijer H.J."/>
            <person name="Nordberg E.K."/>
            <person name="Maclean D.J."/>
            <person name="Ospina-Giraldo M.D."/>
            <person name="Morris P.F."/>
            <person name="Phuntumart V."/>
            <person name="Putnam N.H."/>
            <person name="Rash S."/>
            <person name="Rose J.K."/>
            <person name="Sakihama Y."/>
            <person name="Salamov A.A."/>
            <person name="Savidor A."/>
            <person name="Scheuring C.F."/>
            <person name="Smith B.M."/>
            <person name="Sobral B.W."/>
            <person name="Terry A."/>
            <person name="Torto-Alalibo T.A."/>
            <person name="Win J."/>
            <person name="Xu Z."/>
            <person name="Zhang H."/>
            <person name="Grigoriev I.V."/>
            <person name="Rokhsar D.S."/>
            <person name="Boore J.L."/>
        </authorList>
    </citation>
    <scope>NUCLEOTIDE SEQUENCE [LARGE SCALE GENOMIC DNA]</scope>
    <source>
        <strain evidence="2 3">P6497</strain>
    </source>
</reference>
<dbReference type="InParanoid" id="G5A6S4"/>
<name>G5A6S4_PHYSP</name>
<dbReference type="Proteomes" id="UP000002640">
    <property type="component" value="Unassembled WGS sequence"/>
</dbReference>